<keyword evidence="1" id="KW-1133">Transmembrane helix</keyword>
<keyword evidence="1" id="KW-0812">Transmembrane</keyword>
<proteinExistence type="predicted"/>
<dbReference type="RefSeq" id="WP_135055739.1">
    <property type="nucleotide sequence ID" value="NZ_CBCPHT010000003.1"/>
</dbReference>
<organism evidence="2 3">
    <name type="scientific">Carnobacterium maltaromaticum</name>
    <name type="common">Carnobacterium piscicola</name>
    <dbReference type="NCBI Taxonomy" id="2751"/>
    <lineage>
        <taxon>Bacteria</taxon>
        <taxon>Bacillati</taxon>
        <taxon>Bacillota</taxon>
        <taxon>Bacilli</taxon>
        <taxon>Lactobacillales</taxon>
        <taxon>Carnobacteriaceae</taxon>
        <taxon>Carnobacterium</taxon>
    </lineage>
</organism>
<dbReference type="InterPro" id="IPR021683">
    <property type="entry name" value="DUF3267"/>
</dbReference>
<dbReference type="AlphaFoldDB" id="A0AAW9JS89"/>
<evidence type="ECO:0000313" key="3">
    <source>
        <dbReference type="Proteomes" id="UP001290462"/>
    </source>
</evidence>
<feature type="transmembrane region" description="Helical" evidence="1">
    <location>
        <begin position="156"/>
        <end position="176"/>
    </location>
</feature>
<dbReference type="Pfam" id="PF11667">
    <property type="entry name" value="DUF3267"/>
    <property type="match status" value="1"/>
</dbReference>
<evidence type="ECO:0000256" key="1">
    <source>
        <dbReference type="SAM" id="Phobius"/>
    </source>
</evidence>
<sequence length="197" mass="22601">MKKELILYKKVNLIENRPLLQLLSRLSLIIFLLLLLVPVGYIAINDSVLKNELSFLDFNAETSLVRIILLLSKKLISIILLFFISLVLHEAIHGLFFKVFGAKKVTFGFKRGMAYAEASGSYFRAWQFKVIALSPFVGLSLLYFILAQYIPISAFLLFALHTSGCVGDFYFIYLLIKFKEIDWIEDTETGINLYKKN</sequence>
<feature type="transmembrane region" description="Helical" evidence="1">
    <location>
        <begin position="26"/>
        <end position="44"/>
    </location>
</feature>
<gene>
    <name evidence="2" type="ORF">RAK27_07375</name>
</gene>
<accession>A0AAW9JS89</accession>
<feature type="transmembrane region" description="Helical" evidence="1">
    <location>
        <begin position="64"/>
        <end position="88"/>
    </location>
</feature>
<feature type="transmembrane region" description="Helical" evidence="1">
    <location>
        <begin position="130"/>
        <end position="150"/>
    </location>
</feature>
<keyword evidence="1" id="KW-0472">Membrane</keyword>
<dbReference type="Proteomes" id="UP001290462">
    <property type="component" value="Unassembled WGS sequence"/>
</dbReference>
<name>A0AAW9JS89_CARML</name>
<evidence type="ECO:0000313" key="2">
    <source>
        <dbReference type="EMBL" id="MDZ5758483.1"/>
    </source>
</evidence>
<comment type="caution">
    <text evidence="2">The sequence shown here is derived from an EMBL/GenBank/DDBJ whole genome shotgun (WGS) entry which is preliminary data.</text>
</comment>
<dbReference type="EMBL" id="JAVBVO010000003">
    <property type="protein sequence ID" value="MDZ5758483.1"/>
    <property type="molecule type" value="Genomic_DNA"/>
</dbReference>
<protein>
    <submittedName>
        <fullName evidence="2">DUF3267 domain-containing protein</fullName>
    </submittedName>
</protein>
<reference evidence="2" key="1">
    <citation type="submission" date="2023-08" db="EMBL/GenBank/DDBJ databases">
        <title>Genomic characterization of piscicolin 126 produced by Carnobacterium maltaromaticum CM22 strain isolated from salmon (Salmo salar).</title>
        <authorList>
            <person name="Gonzalez-Gragera E."/>
            <person name="Garcia-Lopez J.D."/>
            <person name="Teso-Perez C."/>
            <person name="Gimenez-Hernandez I."/>
            <person name="Peralta-Sanchez J.M."/>
            <person name="Valdivia E."/>
            <person name="Montalban-Lopez M."/>
            <person name="Martin-Platero A.M."/>
            <person name="Banos A."/>
            <person name="Martinez-Bueno M."/>
        </authorList>
    </citation>
    <scope>NUCLEOTIDE SEQUENCE</scope>
    <source>
        <strain evidence="2">CM22</strain>
    </source>
</reference>
<dbReference type="GeneID" id="83605478"/>